<accession>A0A3M4PR09</accession>
<proteinExistence type="predicted"/>
<evidence type="ECO:0000313" key="2">
    <source>
        <dbReference type="Proteomes" id="UP000271866"/>
    </source>
</evidence>
<name>A0A3M4PR09_PSEVI</name>
<gene>
    <name evidence="1" type="ORF">ALP98_02276</name>
</gene>
<evidence type="ECO:0000313" key="1">
    <source>
        <dbReference type="EMBL" id="RMQ80622.1"/>
    </source>
</evidence>
<protein>
    <submittedName>
        <fullName evidence="1">Uncharacterized protein</fullName>
    </submittedName>
</protein>
<dbReference type="AlphaFoldDB" id="A0A3M4PR09"/>
<reference evidence="1 2" key="1">
    <citation type="submission" date="2018-08" db="EMBL/GenBank/DDBJ databases">
        <title>Recombination of ecologically and evolutionarily significant loci maintains genetic cohesion in the Pseudomonas syringae species complex.</title>
        <authorList>
            <person name="Dillon M."/>
            <person name="Thakur S."/>
            <person name="Almeida R.N.D."/>
            <person name="Weir B.S."/>
            <person name="Guttman D.S."/>
        </authorList>
    </citation>
    <scope>NUCLEOTIDE SEQUENCE [LARGE SCALE GENOMIC DNA]</scope>
    <source>
        <strain evidence="1 2">ICMP 11296</strain>
    </source>
</reference>
<dbReference type="EMBL" id="RBRK01000009">
    <property type="protein sequence ID" value="RMQ80622.1"/>
    <property type="molecule type" value="Genomic_DNA"/>
</dbReference>
<comment type="caution">
    <text evidence="1">The sequence shown here is derived from an EMBL/GenBank/DDBJ whole genome shotgun (WGS) entry which is preliminary data.</text>
</comment>
<feature type="non-terminal residue" evidence="1">
    <location>
        <position position="1"/>
    </location>
</feature>
<sequence>FSGQHWLIRSLSNNGKVMLLVVADQGGGALSEISVQAFGKTAQCIEKALGIFSHRKA</sequence>
<dbReference type="Proteomes" id="UP000271866">
    <property type="component" value="Unassembled WGS sequence"/>
</dbReference>
<organism evidence="1 2">
    <name type="scientific">Pseudomonas viridiflava</name>
    <name type="common">Phytomonas viridiflava</name>
    <dbReference type="NCBI Taxonomy" id="33069"/>
    <lineage>
        <taxon>Bacteria</taxon>
        <taxon>Pseudomonadati</taxon>
        <taxon>Pseudomonadota</taxon>
        <taxon>Gammaproteobacteria</taxon>
        <taxon>Pseudomonadales</taxon>
        <taxon>Pseudomonadaceae</taxon>
        <taxon>Pseudomonas</taxon>
    </lineage>
</organism>